<dbReference type="InterPro" id="IPR013783">
    <property type="entry name" value="Ig-like_fold"/>
</dbReference>
<evidence type="ECO:0000313" key="2">
    <source>
        <dbReference type="EnsemblMetazoa" id="PPA23226.1"/>
    </source>
</evidence>
<keyword evidence="3" id="KW-1185">Reference proteome</keyword>
<reference evidence="2" key="2">
    <citation type="submission" date="2022-06" db="UniProtKB">
        <authorList>
            <consortium name="EnsemblMetazoa"/>
        </authorList>
    </citation>
    <scope>IDENTIFICATION</scope>
    <source>
        <strain evidence="2">PS312</strain>
    </source>
</reference>
<accession>A0A2A6C3Z8</accession>
<dbReference type="Gene3D" id="2.60.40.10">
    <property type="entry name" value="Immunoglobulins"/>
    <property type="match status" value="1"/>
</dbReference>
<dbReference type="InterPro" id="IPR055119">
    <property type="entry name" value="Mig18_Fn1"/>
</dbReference>
<feature type="domain" description="Abnormal cell migration protein 18-like fibronectin type I" evidence="1">
    <location>
        <begin position="340"/>
        <end position="382"/>
    </location>
</feature>
<dbReference type="Pfam" id="PF23003">
    <property type="entry name" value="Fn1_2"/>
    <property type="match status" value="2"/>
</dbReference>
<organism evidence="2 3">
    <name type="scientific">Pristionchus pacificus</name>
    <name type="common">Parasitic nematode worm</name>
    <dbReference type="NCBI Taxonomy" id="54126"/>
    <lineage>
        <taxon>Eukaryota</taxon>
        <taxon>Metazoa</taxon>
        <taxon>Ecdysozoa</taxon>
        <taxon>Nematoda</taxon>
        <taxon>Chromadorea</taxon>
        <taxon>Rhabditida</taxon>
        <taxon>Rhabditina</taxon>
        <taxon>Diplogasteromorpha</taxon>
        <taxon>Diplogasteroidea</taxon>
        <taxon>Neodiplogasteridae</taxon>
        <taxon>Pristionchus</taxon>
    </lineage>
</organism>
<accession>A0A8R1UGF3</accession>
<feature type="domain" description="Abnormal cell migration protein 18-like fibronectin type I" evidence="1">
    <location>
        <begin position="422"/>
        <end position="498"/>
    </location>
</feature>
<proteinExistence type="predicted"/>
<gene>
    <name evidence="2" type="primary">WBGene00112780</name>
</gene>
<dbReference type="Proteomes" id="UP000005239">
    <property type="component" value="Unassembled WGS sequence"/>
</dbReference>
<evidence type="ECO:0000313" key="3">
    <source>
        <dbReference type="Proteomes" id="UP000005239"/>
    </source>
</evidence>
<evidence type="ECO:0000259" key="1">
    <source>
        <dbReference type="Pfam" id="PF23003"/>
    </source>
</evidence>
<protein>
    <recommendedName>
        <fullName evidence="1">Abnormal cell migration protein 18-like fibronectin type I domain-containing protein</fullName>
    </recommendedName>
</protein>
<reference evidence="3" key="1">
    <citation type="journal article" date="2008" name="Nat. Genet.">
        <title>The Pristionchus pacificus genome provides a unique perspective on nematode lifestyle and parasitism.</title>
        <authorList>
            <person name="Dieterich C."/>
            <person name="Clifton S.W."/>
            <person name="Schuster L.N."/>
            <person name="Chinwalla A."/>
            <person name="Delehaunty K."/>
            <person name="Dinkelacker I."/>
            <person name="Fulton L."/>
            <person name="Fulton R."/>
            <person name="Godfrey J."/>
            <person name="Minx P."/>
            <person name="Mitreva M."/>
            <person name="Roeseler W."/>
            <person name="Tian H."/>
            <person name="Witte H."/>
            <person name="Yang S.P."/>
            <person name="Wilson R.K."/>
            <person name="Sommer R.J."/>
        </authorList>
    </citation>
    <scope>NUCLEOTIDE SEQUENCE [LARGE SCALE GENOMIC DNA]</scope>
    <source>
        <strain evidence="3">PS312</strain>
    </source>
</reference>
<dbReference type="EnsemblMetazoa" id="PPA23226.1">
    <property type="protein sequence ID" value="PPA23226.1"/>
    <property type="gene ID" value="WBGene00112780"/>
</dbReference>
<sequence length="528" mass="60443">SYSNMAEFISASYFLPMAVLMFRLARIMWESPSYTADLPNKSVFDPLGYSMSLRFVHSQPRVTAETEVKNNFKGRVCISVVFECTKRPSILWYYKDGNRYIATADEHYMVNNQAVLKPKMENGHPVYLIGSMLILLENSEEDEGEYIVYAQTEDGRNSMSLRFVHSQPRVTAETEVKNNFNGRVCISVVFECTKRPSILWYYKDGNRYIATADEHYMVNNQAVLKPKMENGHPVYLIGSMLILLENSEEDEGEYIVYAQTEDGRKTLKIPKFRSSLSTSDAFKVVDESVFPLSSYDTQLTKIIKNGRAYTASTMHSSITKDEEKKNAERSGQNCMDGKAIGEEWNTPDNKYMYKCTNKAKSVIIACISPKTGKRIAIGENVTLVGQFQLTVNWTQKANGIEYCVQRTQGIVKYRFEEIKTVCDFANTDKKIGETYMDADRFVYTCILVPVEKETSMVKPTTQYEFKGCASHDGGKILSFGTNHTYGGFIERCFRERNHRKKDSFREMANYDSFVKRSSTKLNSILFIK</sequence>
<dbReference type="AlphaFoldDB" id="A0A2A6C3Z8"/>
<name>A0A2A6C3Z8_PRIPA</name>